<organism evidence="2">
    <name type="scientific">Thermomicrobium roseum</name>
    <dbReference type="NCBI Taxonomy" id="500"/>
    <lineage>
        <taxon>Bacteria</taxon>
        <taxon>Pseudomonadati</taxon>
        <taxon>Thermomicrobiota</taxon>
        <taxon>Thermomicrobia</taxon>
        <taxon>Thermomicrobiales</taxon>
        <taxon>Thermomicrobiaceae</taxon>
        <taxon>Thermomicrobium</taxon>
    </lineage>
</organism>
<keyword evidence="1" id="KW-0812">Transmembrane</keyword>
<evidence type="ECO:0000256" key="1">
    <source>
        <dbReference type="SAM" id="Phobius"/>
    </source>
</evidence>
<dbReference type="EMBL" id="DRWX01000329">
    <property type="protein sequence ID" value="HHM96965.1"/>
    <property type="molecule type" value="Genomic_DNA"/>
</dbReference>
<protein>
    <submittedName>
        <fullName evidence="2">Uncharacterized protein</fullName>
    </submittedName>
</protein>
<accession>A0A7C5RVF4</accession>
<proteinExistence type="predicted"/>
<keyword evidence="1" id="KW-1133">Transmembrane helix</keyword>
<name>A0A7C5RVF4_THERO</name>
<feature type="transmembrane region" description="Helical" evidence="1">
    <location>
        <begin position="20"/>
        <end position="38"/>
    </location>
</feature>
<evidence type="ECO:0000313" key="2">
    <source>
        <dbReference type="EMBL" id="HHM96965.1"/>
    </source>
</evidence>
<dbReference type="AlphaFoldDB" id="A0A7C5RVF4"/>
<gene>
    <name evidence="2" type="ORF">ENM21_07125</name>
</gene>
<comment type="caution">
    <text evidence="2">The sequence shown here is derived from an EMBL/GenBank/DDBJ whole genome shotgun (WGS) entry which is preliminary data.</text>
</comment>
<feature type="transmembrane region" description="Helical" evidence="1">
    <location>
        <begin position="59"/>
        <end position="82"/>
    </location>
</feature>
<reference evidence="2" key="1">
    <citation type="journal article" date="2020" name="mSystems">
        <title>Genome- and Community-Level Interaction Insights into Carbon Utilization and Element Cycling Functions of Hydrothermarchaeota in Hydrothermal Sediment.</title>
        <authorList>
            <person name="Zhou Z."/>
            <person name="Liu Y."/>
            <person name="Xu W."/>
            <person name="Pan J."/>
            <person name="Luo Z.H."/>
            <person name="Li M."/>
        </authorList>
    </citation>
    <scope>NUCLEOTIDE SEQUENCE [LARGE SCALE GENOMIC DNA]</scope>
    <source>
        <strain evidence="2">SpSt-1065</strain>
    </source>
</reference>
<feature type="transmembrane region" description="Helical" evidence="1">
    <location>
        <begin position="102"/>
        <end position="121"/>
    </location>
</feature>
<sequence length="142" mass="15490">MEGQVVRSRLSSQGGVVEAFAWTGLFLGAFGLLLLVPVDASRGVLLPLSEYVRVGARSAFLYLSLVQGLLVLPAVAGLWGAYRGLQRSERYRIMVMRSELLGPLRLVLVSGIMILLIIDLFTYRSVQAERLATAGRVGLSRL</sequence>
<keyword evidence="1" id="KW-0472">Membrane</keyword>